<evidence type="ECO:0000313" key="1">
    <source>
        <dbReference type="EMBL" id="EAR14669.1"/>
    </source>
</evidence>
<keyword evidence="2" id="KW-1185">Reference proteome</keyword>
<dbReference type="RefSeq" id="WP_015755456.1">
    <property type="nucleotide sequence ID" value="NC_013222.1"/>
</dbReference>
<sequence length="105" mass="11315">MSDVASLTVLVNGIYENAKSPADLTGAQRKELENALYPIIDGYRVRKGAGTNYSAWEVGDQIIDITSAKLYVVGEVIAVPFDPGAGHIDDITKFDRYAKDSPAPV</sequence>
<protein>
    <submittedName>
        <fullName evidence="1">Uncharacterized protein</fullName>
    </submittedName>
</protein>
<dbReference type="HOGENOM" id="CLU_2234542_0_0_10"/>
<reference evidence="1 2" key="1">
    <citation type="journal article" date="2009" name="J. Bacteriol.">
        <title>Complete genome sequence of Robiginitalea biformata HTCC2501.</title>
        <authorList>
            <person name="Oh H.M."/>
            <person name="Giovannoni S.J."/>
            <person name="Lee K."/>
            <person name="Ferriera S."/>
            <person name="Johnson J."/>
            <person name="Cho J.C."/>
        </authorList>
    </citation>
    <scope>NUCLEOTIDE SEQUENCE [LARGE SCALE GENOMIC DNA]</scope>
    <source>
        <strain evidence="2">ATCC BAA-864 / HTCC2501 / KCTC 12146</strain>
    </source>
</reference>
<proteinExistence type="predicted"/>
<gene>
    <name evidence="1" type="ordered locus">RB2501_01296</name>
</gene>
<organism evidence="1 2">
    <name type="scientific">Robiginitalea biformata (strain ATCC BAA-864 / DSM 15991 / KCTC 12146 / HTCC2501)</name>
    <dbReference type="NCBI Taxonomy" id="313596"/>
    <lineage>
        <taxon>Bacteria</taxon>
        <taxon>Pseudomonadati</taxon>
        <taxon>Bacteroidota</taxon>
        <taxon>Flavobacteriia</taxon>
        <taxon>Flavobacteriales</taxon>
        <taxon>Flavobacteriaceae</taxon>
        <taxon>Robiginitalea</taxon>
    </lineage>
</organism>
<dbReference type="STRING" id="313596.RB2501_01296"/>
<evidence type="ECO:0000313" key="2">
    <source>
        <dbReference type="Proteomes" id="UP000009049"/>
    </source>
</evidence>
<dbReference type="EMBL" id="CP001712">
    <property type="protein sequence ID" value="EAR14669.1"/>
    <property type="molecule type" value="Genomic_DNA"/>
</dbReference>
<name>A4CP52_ROBBH</name>
<accession>A4CP52</accession>
<dbReference type="KEGG" id="rbi:RB2501_01296"/>
<dbReference type="Proteomes" id="UP000009049">
    <property type="component" value="Chromosome"/>
</dbReference>
<dbReference type="AlphaFoldDB" id="A4CP52"/>